<evidence type="ECO:0000313" key="2">
    <source>
        <dbReference type="EMBL" id="RIX31921.1"/>
    </source>
</evidence>
<dbReference type="EMBL" id="QXTF01000001">
    <property type="protein sequence ID" value="RIX31921.1"/>
    <property type="molecule type" value="Genomic_DNA"/>
</dbReference>
<dbReference type="GO" id="GO:0003723">
    <property type="term" value="F:RNA binding"/>
    <property type="evidence" value="ECO:0007669"/>
    <property type="project" value="InterPro"/>
</dbReference>
<dbReference type="Pfam" id="PF18614">
    <property type="entry name" value="RNase_II_C_S1"/>
    <property type="match status" value="1"/>
</dbReference>
<dbReference type="Proteomes" id="UP000285023">
    <property type="component" value="Unassembled WGS sequence"/>
</dbReference>
<protein>
    <submittedName>
        <fullName evidence="2">RNB domain-containing ribonuclease</fullName>
    </submittedName>
</protein>
<evidence type="ECO:0000259" key="1">
    <source>
        <dbReference type="SMART" id="SM00955"/>
    </source>
</evidence>
<dbReference type="Pfam" id="PF00773">
    <property type="entry name" value="RNB"/>
    <property type="match status" value="2"/>
</dbReference>
<comment type="caution">
    <text evidence="2">The sequence shown here is derived from an EMBL/GenBank/DDBJ whole genome shotgun (WGS) entry which is preliminary data.</text>
</comment>
<sequence>MKAIRDRHGALVAGLAAIREQYQLPMAFPEEVERAAVEATRRPLSDHVDRRDLPFVTLDPASSTDLDQAFVIEPAGGDLLLRYAIADVGWFVRSGDPIDAEAWARGETIYLPDGKVPLHPTALSEGAASLLPDVDRPAIIFAVRVSPDGSVLLDGAERAIVRSRVKLAYANVDRVELPADFAELSRRIVAAEVSRGGARVDPPQQEVEAVPAGGYAIGFRPMRGVERDNASLSLAANMAIATALLGARTGIFRTMPEPGKRARRRLRETALAFGLDWPSHLSLQDFERGLDPNDTRQAAMMLAIRRAGERAGYAPWQEGERPWHSAMAASYTHATAPLRRLTDRYTTQAALAVANGRPVPDDIAAAFARLPEVMDKADSKAAQVDSAVIELAEAVTMQDRIGETFEARVTDVDERGARAQLCTEPVVTRVAQDGLVPGDLLRLRLVEASPIQRRARFEPAAT</sequence>
<dbReference type="AlphaFoldDB" id="A0A418Q260"/>
<dbReference type="SMART" id="SM00955">
    <property type="entry name" value="RNB"/>
    <property type="match status" value="1"/>
</dbReference>
<dbReference type="PANTHER" id="PTHR23355">
    <property type="entry name" value="RIBONUCLEASE"/>
    <property type="match status" value="1"/>
</dbReference>
<name>A0A418Q260_9SPHN</name>
<dbReference type="InterPro" id="IPR001900">
    <property type="entry name" value="RNase_II/R"/>
</dbReference>
<accession>A0A418Q260</accession>
<keyword evidence="3" id="KW-1185">Reference proteome</keyword>
<reference evidence="2 3" key="1">
    <citation type="submission" date="2018-09" db="EMBL/GenBank/DDBJ databases">
        <title>Sphingomonas sp. DAC4.</title>
        <authorList>
            <person name="Seo T."/>
        </authorList>
    </citation>
    <scope>NUCLEOTIDE SEQUENCE [LARGE SCALE GENOMIC DNA]</scope>
    <source>
        <strain evidence="2 3">DAC4</strain>
    </source>
</reference>
<dbReference type="SUPFAM" id="SSF50249">
    <property type="entry name" value="Nucleic acid-binding proteins"/>
    <property type="match status" value="1"/>
</dbReference>
<dbReference type="GO" id="GO:0005829">
    <property type="term" value="C:cytosol"/>
    <property type="evidence" value="ECO:0007669"/>
    <property type="project" value="TreeGrafter"/>
</dbReference>
<dbReference type="OrthoDB" id="5800376at2"/>
<dbReference type="GO" id="GO:0004540">
    <property type="term" value="F:RNA nuclease activity"/>
    <property type="evidence" value="ECO:0007669"/>
    <property type="project" value="InterPro"/>
</dbReference>
<dbReference type="GO" id="GO:0006402">
    <property type="term" value="P:mRNA catabolic process"/>
    <property type="evidence" value="ECO:0007669"/>
    <property type="project" value="TreeGrafter"/>
</dbReference>
<organism evidence="2 3">
    <name type="scientific">Sphingomonas edaphi</name>
    <dbReference type="NCBI Taxonomy" id="2315689"/>
    <lineage>
        <taxon>Bacteria</taxon>
        <taxon>Pseudomonadati</taxon>
        <taxon>Pseudomonadota</taxon>
        <taxon>Alphaproteobacteria</taxon>
        <taxon>Sphingomonadales</taxon>
        <taxon>Sphingomonadaceae</taxon>
        <taxon>Sphingomonas</taxon>
    </lineage>
</organism>
<dbReference type="InterPro" id="IPR040596">
    <property type="entry name" value="RNase_II_C_S1"/>
</dbReference>
<dbReference type="PANTHER" id="PTHR23355:SF9">
    <property type="entry name" value="DIS3-LIKE EXONUCLEASE 2"/>
    <property type="match status" value="1"/>
</dbReference>
<gene>
    <name evidence="2" type="ORF">D3M59_02690</name>
</gene>
<feature type="domain" description="RNB" evidence="1">
    <location>
        <begin position="47"/>
        <end position="356"/>
    </location>
</feature>
<dbReference type="InterPro" id="IPR012340">
    <property type="entry name" value="NA-bd_OB-fold"/>
</dbReference>
<proteinExistence type="predicted"/>
<dbReference type="RefSeq" id="WP_119531354.1">
    <property type="nucleotide sequence ID" value="NZ_QXTF01000001.1"/>
</dbReference>
<dbReference type="InterPro" id="IPR050180">
    <property type="entry name" value="RNR_Ribonuclease"/>
</dbReference>
<evidence type="ECO:0000313" key="3">
    <source>
        <dbReference type="Proteomes" id="UP000285023"/>
    </source>
</evidence>